<name>A0A6M3LCL9_9ZZZZ</name>
<organism evidence="1">
    <name type="scientific">viral metagenome</name>
    <dbReference type="NCBI Taxonomy" id="1070528"/>
    <lineage>
        <taxon>unclassified sequences</taxon>
        <taxon>metagenomes</taxon>
        <taxon>organismal metagenomes</taxon>
    </lineage>
</organism>
<sequence>MGDAEDDLDWSGMFEFPEISNRGIKLNIEARKALERKIKRNKAYLEGSWSLIERTKKMKMQKKYYVGSEAISINEKYMGTLEEAIEKAKDWVSANGRERYIVKVVKVVKPASRPIIVESVD</sequence>
<dbReference type="EMBL" id="MT142948">
    <property type="protein sequence ID" value="QJA90915.1"/>
    <property type="molecule type" value="Genomic_DNA"/>
</dbReference>
<accession>A0A6M3LCL9</accession>
<reference evidence="1" key="1">
    <citation type="submission" date="2020-03" db="EMBL/GenBank/DDBJ databases">
        <title>The deep terrestrial virosphere.</title>
        <authorList>
            <person name="Holmfeldt K."/>
            <person name="Nilsson E."/>
            <person name="Simone D."/>
            <person name="Lopez-Fernandez M."/>
            <person name="Wu X."/>
            <person name="de Brujin I."/>
            <person name="Lundin D."/>
            <person name="Andersson A."/>
            <person name="Bertilsson S."/>
            <person name="Dopson M."/>
        </authorList>
    </citation>
    <scope>NUCLEOTIDE SEQUENCE</scope>
    <source>
        <strain evidence="1">MM415B03513</strain>
    </source>
</reference>
<protein>
    <submittedName>
        <fullName evidence="1">Uncharacterized protein</fullName>
    </submittedName>
</protein>
<dbReference type="AlphaFoldDB" id="A0A6M3LCL9"/>
<proteinExistence type="predicted"/>
<gene>
    <name evidence="1" type="ORF">MM415B03513_0002</name>
</gene>
<evidence type="ECO:0000313" key="1">
    <source>
        <dbReference type="EMBL" id="QJA90915.1"/>
    </source>
</evidence>